<accession>A0A834IV41</accession>
<proteinExistence type="predicted"/>
<dbReference type="AlphaFoldDB" id="A0A834IV41"/>
<name>A0A834IV41_RHYFE</name>
<gene>
    <name evidence="1" type="ORF">GWI33_010304</name>
</gene>
<comment type="caution">
    <text evidence="1">The sequence shown here is derived from an EMBL/GenBank/DDBJ whole genome shotgun (WGS) entry which is preliminary data.</text>
</comment>
<organism evidence="1 2">
    <name type="scientific">Rhynchophorus ferrugineus</name>
    <name type="common">Red palm weevil</name>
    <name type="synonym">Curculio ferrugineus</name>
    <dbReference type="NCBI Taxonomy" id="354439"/>
    <lineage>
        <taxon>Eukaryota</taxon>
        <taxon>Metazoa</taxon>
        <taxon>Ecdysozoa</taxon>
        <taxon>Arthropoda</taxon>
        <taxon>Hexapoda</taxon>
        <taxon>Insecta</taxon>
        <taxon>Pterygota</taxon>
        <taxon>Neoptera</taxon>
        <taxon>Endopterygota</taxon>
        <taxon>Coleoptera</taxon>
        <taxon>Polyphaga</taxon>
        <taxon>Cucujiformia</taxon>
        <taxon>Curculionidae</taxon>
        <taxon>Dryophthorinae</taxon>
        <taxon>Rhynchophorus</taxon>
    </lineage>
</organism>
<dbReference type="Proteomes" id="UP000625711">
    <property type="component" value="Unassembled WGS sequence"/>
</dbReference>
<dbReference type="EMBL" id="JAACXV010000049">
    <property type="protein sequence ID" value="KAF7285652.1"/>
    <property type="molecule type" value="Genomic_DNA"/>
</dbReference>
<evidence type="ECO:0000313" key="1">
    <source>
        <dbReference type="EMBL" id="KAF7285652.1"/>
    </source>
</evidence>
<sequence length="80" mass="9099">MRGMVVSIERPVRLSRIQPPIWAPTIVAKGPPHIGSVSNNKLNNKDDIRVKLESLLCKNGKRKQRFKQDILGIMMEVFGF</sequence>
<reference evidence="1" key="1">
    <citation type="submission" date="2020-08" db="EMBL/GenBank/DDBJ databases">
        <title>Genome sequencing and assembly of the red palm weevil Rhynchophorus ferrugineus.</title>
        <authorList>
            <person name="Dias G.B."/>
            <person name="Bergman C.M."/>
            <person name="Manee M."/>
        </authorList>
    </citation>
    <scope>NUCLEOTIDE SEQUENCE</scope>
    <source>
        <strain evidence="1">AA-2017</strain>
        <tissue evidence="1">Whole larva</tissue>
    </source>
</reference>
<keyword evidence="2" id="KW-1185">Reference proteome</keyword>
<protein>
    <submittedName>
        <fullName evidence="1">Uncharacterized protein</fullName>
    </submittedName>
</protein>
<evidence type="ECO:0000313" key="2">
    <source>
        <dbReference type="Proteomes" id="UP000625711"/>
    </source>
</evidence>